<protein>
    <submittedName>
        <fullName evidence="3">Cytochrome P450</fullName>
    </submittedName>
</protein>
<gene>
    <name evidence="3" type="ORF">QP939_44210</name>
</gene>
<dbReference type="InterPro" id="IPR017972">
    <property type="entry name" value="Cyt_P450_CS"/>
</dbReference>
<keyword evidence="2" id="KW-0560">Oxidoreductase</keyword>
<dbReference type="PANTHER" id="PTHR46696:SF4">
    <property type="entry name" value="BIOTIN BIOSYNTHESIS CYTOCHROME P450"/>
    <property type="match status" value="1"/>
</dbReference>
<dbReference type="InterPro" id="IPR001128">
    <property type="entry name" value="Cyt_P450"/>
</dbReference>
<dbReference type="PRINTS" id="PR00385">
    <property type="entry name" value="P450"/>
</dbReference>
<evidence type="ECO:0000313" key="4">
    <source>
        <dbReference type="Proteomes" id="UP001227101"/>
    </source>
</evidence>
<dbReference type="PROSITE" id="PS00086">
    <property type="entry name" value="CYTOCHROME_P450"/>
    <property type="match status" value="1"/>
</dbReference>
<dbReference type="SUPFAM" id="SSF48264">
    <property type="entry name" value="Cytochrome P450"/>
    <property type="match status" value="1"/>
</dbReference>
<dbReference type="Gene3D" id="1.10.630.10">
    <property type="entry name" value="Cytochrome P450"/>
    <property type="match status" value="1"/>
</dbReference>
<accession>A0ABY8XJF3</accession>
<dbReference type="InterPro" id="IPR036396">
    <property type="entry name" value="Cyt_P450_sf"/>
</dbReference>
<name>A0ABY8XJF3_9PSEU</name>
<dbReference type="Pfam" id="PF00067">
    <property type="entry name" value="p450"/>
    <property type="match status" value="1"/>
</dbReference>
<evidence type="ECO:0000313" key="3">
    <source>
        <dbReference type="EMBL" id="WIV55744.1"/>
    </source>
</evidence>
<dbReference type="PANTHER" id="PTHR46696">
    <property type="entry name" value="P450, PUTATIVE (EUROFUNG)-RELATED"/>
    <property type="match status" value="1"/>
</dbReference>
<keyword evidence="2" id="KW-0479">Metal-binding</keyword>
<dbReference type="EMBL" id="CP127173">
    <property type="protein sequence ID" value="WIV55744.1"/>
    <property type="molecule type" value="Genomic_DNA"/>
</dbReference>
<dbReference type="RefSeq" id="WP_285452805.1">
    <property type="nucleotide sequence ID" value="NZ_CP127173.1"/>
</dbReference>
<comment type="similarity">
    <text evidence="1 2">Belongs to the cytochrome P450 family.</text>
</comment>
<dbReference type="Proteomes" id="UP001227101">
    <property type="component" value="Chromosome"/>
</dbReference>
<keyword evidence="4" id="KW-1185">Reference proteome</keyword>
<sequence>MLEGALARAKPVIRWSLGHALPRTVLRREARRGDLQGRMVVAAAEGRDLTAMFEEVRANGPLARTRFGWMTTTHAAVREVLASDDFRVGVIGADGSPLGRLVEWSAGEHLHPVRPPSLLAVNPPEHTRYRKLVTGVFTARAVEQLRGRVQEIADGLLDALEPGGETDLVESYCGLLPVTVISEILGVPPADLGKVLSLGAAAAPSLDLGLGWRAFRDVETALAEFDTWLGEHLDHLRRHPGDDLFSKLVAARDDGVGLTEAELKATAGLVLAAGFETTVNLLGSGIALLTRHPEQLAVLREQPKLWGNAVEEVLRHDPPVLLTGRLATRDTEVAGVPLPRGALVTTILAGANRDPEVFADPATFDVTRAGARDHVSFGAGRHHCLGASLARMEGEIGLRSIFDRFPGLRLLPGSRRRPTRILRGYEYLPAAL</sequence>
<reference evidence="3 4" key="1">
    <citation type="submission" date="2023-06" db="EMBL/GenBank/DDBJ databases">
        <authorList>
            <person name="Oyuntsetseg B."/>
            <person name="Kim S.B."/>
        </authorList>
    </citation>
    <scope>NUCLEOTIDE SEQUENCE [LARGE SCALE GENOMIC DNA]</scope>
    <source>
        <strain evidence="3 4">2-2</strain>
    </source>
</reference>
<evidence type="ECO:0000256" key="2">
    <source>
        <dbReference type="RuleBase" id="RU000461"/>
    </source>
</evidence>
<keyword evidence="2" id="KW-0503">Monooxygenase</keyword>
<proteinExistence type="inferred from homology"/>
<organism evidence="3 4">
    <name type="scientific">Amycolatopsis nalaikhensis</name>
    <dbReference type="NCBI Taxonomy" id="715472"/>
    <lineage>
        <taxon>Bacteria</taxon>
        <taxon>Bacillati</taxon>
        <taxon>Actinomycetota</taxon>
        <taxon>Actinomycetes</taxon>
        <taxon>Pseudonocardiales</taxon>
        <taxon>Pseudonocardiaceae</taxon>
        <taxon>Amycolatopsis</taxon>
    </lineage>
</organism>
<keyword evidence="2" id="KW-0408">Iron</keyword>
<dbReference type="InterPro" id="IPR002397">
    <property type="entry name" value="Cyt_P450_B"/>
</dbReference>
<evidence type="ECO:0000256" key="1">
    <source>
        <dbReference type="ARBA" id="ARBA00010617"/>
    </source>
</evidence>
<dbReference type="PRINTS" id="PR00359">
    <property type="entry name" value="BP450"/>
</dbReference>
<dbReference type="CDD" id="cd20625">
    <property type="entry name" value="CYP164-like"/>
    <property type="match status" value="1"/>
</dbReference>
<keyword evidence="2" id="KW-0349">Heme</keyword>